<keyword evidence="3" id="KW-0964">Secreted</keyword>
<dbReference type="GO" id="GO:0005576">
    <property type="term" value="C:extracellular region"/>
    <property type="evidence" value="ECO:0007669"/>
    <property type="project" value="UniProtKB-SubCell"/>
</dbReference>
<evidence type="ECO:0000313" key="5">
    <source>
        <dbReference type="EMBL" id="KAF9986073.1"/>
    </source>
</evidence>
<feature type="domain" description="Crinkler effector protein N-terminal" evidence="4">
    <location>
        <begin position="2"/>
        <end position="74"/>
    </location>
</feature>
<organism evidence="5 6">
    <name type="scientific">Modicella reniformis</name>
    <dbReference type="NCBI Taxonomy" id="1440133"/>
    <lineage>
        <taxon>Eukaryota</taxon>
        <taxon>Fungi</taxon>
        <taxon>Fungi incertae sedis</taxon>
        <taxon>Mucoromycota</taxon>
        <taxon>Mortierellomycotina</taxon>
        <taxon>Mortierellomycetes</taxon>
        <taxon>Mortierellales</taxon>
        <taxon>Mortierellaceae</taxon>
        <taxon>Modicella</taxon>
    </lineage>
</organism>
<dbReference type="OrthoDB" id="2427869at2759"/>
<evidence type="ECO:0000259" key="4">
    <source>
        <dbReference type="Pfam" id="PF20147"/>
    </source>
</evidence>
<sequence length="172" mass="20027">MAFEVEIERERSVSSLRDAIKDKNVIDYKDVDAKYLILWKVPISVTDDEQTQGETPRDSISSVFPSVPDKETYVLIQEAPSSGKRKAEEYTEHDVKKKARTLGDLLFDQKLNSLDLRLRYSGIFLDRKEFFDIVTPRVIENYHNRGLMEHKSHSIFLVPVDRELAKRVQHMS</sequence>
<dbReference type="InterPro" id="IPR045379">
    <property type="entry name" value="Crinkler_N"/>
</dbReference>
<evidence type="ECO:0000313" key="6">
    <source>
        <dbReference type="Proteomes" id="UP000749646"/>
    </source>
</evidence>
<comment type="caution">
    <text evidence="5">The sequence shown here is derived from an EMBL/GenBank/DDBJ whole genome shotgun (WGS) entry which is preliminary data.</text>
</comment>
<dbReference type="Proteomes" id="UP000749646">
    <property type="component" value="Unassembled WGS sequence"/>
</dbReference>
<dbReference type="AlphaFoldDB" id="A0A9P6MAW3"/>
<proteinExistence type="predicted"/>
<dbReference type="Pfam" id="PF20147">
    <property type="entry name" value="Crinkler"/>
    <property type="match status" value="1"/>
</dbReference>
<dbReference type="EMBL" id="JAAAHW010003254">
    <property type="protein sequence ID" value="KAF9986073.1"/>
    <property type="molecule type" value="Genomic_DNA"/>
</dbReference>
<accession>A0A9P6MAW3</accession>
<name>A0A9P6MAW3_9FUNG</name>
<keyword evidence="6" id="KW-1185">Reference proteome</keyword>
<gene>
    <name evidence="5" type="ORF">BGZ65_008844</name>
</gene>
<evidence type="ECO:0000256" key="2">
    <source>
        <dbReference type="ARBA" id="ARBA00004613"/>
    </source>
</evidence>
<protein>
    <recommendedName>
        <fullName evidence="4">Crinkler effector protein N-terminal domain-containing protein</fullName>
    </recommendedName>
</protein>
<dbReference type="GO" id="GO:0043657">
    <property type="term" value="C:host cell"/>
    <property type="evidence" value="ECO:0007669"/>
    <property type="project" value="UniProtKB-SubCell"/>
</dbReference>
<comment type="subcellular location">
    <subcellularLocation>
        <location evidence="1">Host cell</location>
    </subcellularLocation>
    <subcellularLocation>
        <location evidence="2">Secreted</location>
    </subcellularLocation>
</comment>
<evidence type="ECO:0000256" key="3">
    <source>
        <dbReference type="ARBA" id="ARBA00022525"/>
    </source>
</evidence>
<evidence type="ECO:0000256" key="1">
    <source>
        <dbReference type="ARBA" id="ARBA00004340"/>
    </source>
</evidence>
<reference evidence="5" key="1">
    <citation type="journal article" date="2020" name="Fungal Divers.">
        <title>Resolving the Mortierellaceae phylogeny through synthesis of multi-gene phylogenetics and phylogenomics.</title>
        <authorList>
            <person name="Vandepol N."/>
            <person name="Liber J."/>
            <person name="Desiro A."/>
            <person name="Na H."/>
            <person name="Kennedy M."/>
            <person name="Barry K."/>
            <person name="Grigoriev I.V."/>
            <person name="Miller A.N."/>
            <person name="O'Donnell K."/>
            <person name="Stajich J.E."/>
            <person name="Bonito G."/>
        </authorList>
    </citation>
    <scope>NUCLEOTIDE SEQUENCE</scope>
    <source>
        <strain evidence="5">MES-2147</strain>
    </source>
</reference>